<reference evidence="2 3" key="3">
    <citation type="journal article" date="2008" name="BMC Genomics">
        <title>The genome of the versatile nitrogen fixer Azorhizobium caulinodans ORS571.</title>
        <authorList>
            <person name="Lee KB."/>
            <person name="Backer P.D."/>
            <person name="Aono T."/>
            <person name="Liu CT."/>
            <person name="Suzuki S."/>
            <person name="Suzuki T."/>
            <person name="Kaneko T."/>
            <person name="Yamada M."/>
            <person name="Tabata S."/>
            <person name="Kupfer D.M."/>
            <person name="Najar F.Z."/>
            <person name="Wiley G.B."/>
            <person name="Roe B."/>
            <person name="Binnewies T.T."/>
            <person name="Ussery D.W."/>
            <person name="D'Haeze W."/>
            <person name="Herder J.D."/>
            <person name="Gevers D."/>
            <person name="Vereecke D."/>
            <person name="Holsters M."/>
            <person name="Oyaizu H."/>
        </authorList>
    </citation>
    <scope>NUCLEOTIDE SEQUENCE [LARGE SCALE GENOMIC DNA]</scope>
    <source>
        <strain evidence="3">ATCC 43989 / DSM 5975 / JCM 20966 / LMG 6465 / NBRC 14845 / NCIMB 13405 / ORS 571</strain>
    </source>
</reference>
<dbReference type="eggNOG" id="COG2030">
    <property type="taxonomic scope" value="Bacteria"/>
</dbReference>
<dbReference type="InterPro" id="IPR029069">
    <property type="entry name" value="HotDog_dom_sf"/>
</dbReference>
<reference evidence="2 3" key="1">
    <citation type="journal article" date="2007" name="Appl. Environ. Microbiol.">
        <title>Rhizobial factors required for stem nodule maturation and maintenance in Sesbania rostrata-Azorhizobium caulinodans ORS571 symbiosis.</title>
        <authorList>
            <person name="Suzuki S."/>
            <person name="Aono T."/>
            <person name="Lee KB."/>
            <person name="Suzuki T."/>
            <person name="Liu CT."/>
            <person name="Miwa H."/>
            <person name="Wakao S."/>
            <person name="Iki T."/>
            <person name="Oyaizu H."/>
        </authorList>
    </citation>
    <scope>NUCLEOTIDE SEQUENCE [LARGE SCALE GENOMIC DNA]</scope>
    <source>
        <strain evidence="3">ATCC 43989 / DSM 5975 / JCM 20966 / LMG 6465 / NBRC 14845 / NCIMB 13405 / ORS 571</strain>
    </source>
</reference>
<organism evidence="2 3">
    <name type="scientific">Azorhizobium caulinodans (strain ATCC 43989 / DSM 5975 / JCM 20966 / LMG 6465 / NBRC 14845 / NCIMB 13405 / ORS 571)</name>
    <dbReference type="NCBI Taxonomy" id="438753"/>
    <lineage>
        <taxon>Bacteria</taxon>
        <taxon>Pseudomonadati</taxon>
        <taxon>Pseudomonadota</taxon>
        <taxon>Alphaproteobacteria</taxon>
        <taxon>Hyphomicrobiales</taxon>
        <taxon>Xanthobacteraceae</taxon>
        <taxon>Azorhizobium</taxon>
    </lineage>
</organism>
<reference evidence="2 3" key="5">
    <citation type="journal article" date="2010" name="Appl. Environ. Microbiol.">
        <title>phrR-like gene praR of Azorhizobium caulinodans ORS571 is essential for symbiosis with Sesbania rostrata and is involved in expression of reb genes.</title>
        <authorList>
            <person name="Akiba N."/>
            <person name="Aono T."/>
            <person name="Toyazaki H."/>
            <person name="Sato S."/>
            <person name="Oyaizu H."/>
        </authorList>
    </citation>
    <scope>NUCLEOTIDE SEQUENCE [LARGE SCALE GENOMIC DNA]</scope>
    <source>
        <strain evidence="3">ATCC 43989 / DSM 5975 / JCM 20966 / LMG 6465 / NBRC 14845 / NCIMB 13405 / ORS 571</strain>
    </source>
</reference>
<dbReference type="InterPro" id="IPR052342">
    <property type="entry name" value="MCH/BMMD"/>
</dbReference>
<dbReference type="SUPFAM" id="SSF54637">
    <property type="entry name" value="Thioesterase/thiol ester dehydrase-isomerase"/>
    <property type="match status" value="1"/>
</dbReference>
<proteinExistence type="predicted"/>
<accession>A8I2H6</accession>
<dbReference type="InterPro" id="IPR002539">
    <property type="entry name" value="MaoC-like_dom"/>
</dbReference>
<evidence type="ECO:0000259" key="1">
    <source>
        <dbReference type="Pfam" id="PF01575"/>
    </source>
</evidence>
<reference evidence="2 3" key="4">
    <citation type="journal article" date="2009" name="Appl. Environ. Microbiol.">
        <title>Comparative genome-wide transcriptional profiling of Azorhizobium caulinodans ORS571 grown under free-living and symbiotic conditions.</title>
        <authorList>
            <person name="Tsukada S."/>
            <person name="Aono T."/>
            <person name="Akiba N."/>
            <person name="Lee KB."/>
            <person name="Liu CT."/>
            <person name="Toyazaki H."/>
            <person name="Oyaizu H."/>
        </authorList>
    </citation>
    <scope>NUCLEOTIDE SEQUENCE [LARGE SCALE GENOMIC DNA]</scope>
    <source>
        <strain evidence="3">ATCC 43989 / DSM 5975 / JCM 20966 / LMG 6465 / NBRC 14845 / NCIMB 13405 / ORS 571</strain>
    </source>
</reference>
<dbReference type="Pfam" id="PF01575">
    <property type="entry name" value="MaoC_dehydratas"/>
    <property type="match status" value="1"/>
</dbReference>
<dbReference type="Gene3D" id="3.10.129.10">
    <property type="entry name" value="Hotdog Thioesterase"/>
    <property type="match status" value="1"/>
</dbReference>
<dbReference type="AlphaFoldDB" id="A8I2H6"/>
<protein>
    <submittedName>
        <fullName evidence="2">MaoC-like dehydratase</fullName>
    </submittedName>
</protein>
<feature type="domain" description="MaoC-like" evidence="1">
    <location>
        <begin position="11"/>
        <end position="116"/>
    </location>
</feature>
<sequence>MAGLHFEDFSVGQRFQHGLSRTVTEMDNTLFSLLTMNPQPLHIDAHFAEGTEWGQRLFNSIYTLGIMIGMTVYDTTLGTTVANLGMTDVTFPKPVFHGDTLRAETRVIAIRGSKSRPEAGIVEFEHIALNQEGEIVASCRRSALMHRRVEVA</sequence>
<evidence type="ECO:0000313" key="2">
    <source>
        <dbReference type="EMBL" id="BAF87874.1"/>
    </source>
</evidence>
<dbReference type="PANTHER" id="PTHR43664">
    <property type="entry name" value="MONOAMINE OXIDASE-RELATED"/>
    <property type="match status" value="1"/>
</dbReference>
<reference evidence="2 3" key="6">
    <citation type="journal article" date="2011" name="Appl. Environ. Microbiol.">
        <title>Involvement of the azorhizobial chromosome partition gene (parA) in the onset of bacteroid differentiation during Sesbania rostrata stem nodule development.</title>
        <authorList>
            <person name="Liu CT."/>
            <person name="Lee KB."/>
            <person name="Wang YS."/>
            <person name="Peng MH."/>
            <person name="Lee KT."/>
            <person name="Suzuki S."/>
            <person name="Suzuki T."/>
            <person name="Oyaizu H."/>
        </authorList>
    </citation>
    <scope>NUCLEOTIDE SEQUENCE [LARGE SCALE GENOMIC DNA]</scope>
    <source>
        <strain evidence="3">ATCC 43989 / DSM 5975 / JCM 20966 / LMG 6465 / NBRC 14845 / NCIMB 13405 / ORS 571</strain>
    </source>
</reference>
<dbReference type="STRING" id="438753.AZC_1876"/>
<dbReference type="CDD" id="cd03451">
    <property type="entry name" value="FkbR2"/>
    <property type="match status" value="1"/>
</dbReference>
<dbReference type="PANTHER" id="PTHR43664:SF1">
    <property type="entry name" value="BETA-METHYLMALYL-COA DEHYDRATASE"/>
    <property type="match status" value="1"/>
</dbReference>
<dbReference type="HOGENOM" id="CLU_094876_0_1_5"/>
<evidence type="ECO:0000313" key="3">
    <source>
        <dbReference type="Proteomes" id="UP000000270"/>
    </source>
</evidence>
<dbReference type="RefSeq" id="WP_012170404.1">
    <property type="nucleotide sequence ID" value="NC_009937.1"/>
</dbReference>
<keyword evidence="3" id="KW-1185">Reference proteome</keyword>
<dbReference type="Proteomes" id="UP000000270">
    <property type="component" value="Chromosome"/>
</dbReference>
<name>A8I2H6_AZOC5</name>
<dbReference type="KEGG" id="azc:AZC_1876"/>
<reference evidence="3" key="2">
    <citation type="submission" date="2007-04" db="EMBL/GenBank/DDBJ databases">
        <title>Complete genome sequence of the nitrogen-fixing bacterium Azorhizobium caulinodans ORS571.</title>
        <authorList>
            <person name="Lee K.B."/>
            <person name="Backer P.D."/>
            <person name="Aono T."/>
            <person name="Liu C.T."/>
            <person name="Suzuki S."/>
            <person name="Suzuki T."/>
            <person name="Kaneko T."/>
            <person name="Yamada M."/>
            <person name="Tabata S."/>
            <person name="Kupfer D.M."/>
            <person name="Najar F.Z."/>
            <person name="Wiley G.B."/>
            <person name="Roe B."/>
            <person name="Binnewies T."/>
            <person name="Ussery D."/>
            <person name="Vereecke D."/>
            <person name="Gevers D."/>
            <person name="Holsters M."/>
            <person name="Oyaizu H."/>
        </authorList>
    </citation>
    <scope>NUCLEOTIDE SEQUENCE [LARGE SCALE GENOMIC DNA]</scope>
    <source>
        <strain evidence="3">ATCC 43989 / DSM 5975 / JCM 20966 / LMG 6465 / NBRC 14845 / NCIMB 13405 / ORS 571</strain>
    </source>
</reference>
<dbReference type="EMBL" id="AP009384">
    <property type="protein sequence ID" value="BAF87874.1"/>
    <property type="molecule type" value="Genomic_DNA"/>
</dbReference>
<gene>
    <name evidence="2" type="primary">maoC</name>
    <name evidence="2" type="ordered locus">AZC_1876</name>
</gene>